<dbReference type="Pfam" id="PF16421">
    <property type="entry name" value="E2F_CC-MB"/>
    <property type="match status" value="1"/>
</dbReference>
<reference evidence="13" key="1">
    <citation type="submission" date="2025-08" db="UniProtKB">
        <authorList>
            <consortium name="RefSeq"/>
        </authorList>
    </citation>
    <scope>IDENTIFICATION</scope>
</reference>
<proteinExistence type="inferred from homology"/>
<dbReference type="GO" id="GO:0000981">
    <property type="term" value="F:DNA-binding transcription factor activity, RNA polymerase II-specific"/>
    <property type="evidence" value="ECO:0007669"/>
    <property type="project" value="TreeGrafter"/>
</dbReference>
<feature type="compositionally biased region" description="Acidic residues" evidence="10">
    <location>
        <begin position="97"/>
        <end position="106"/>
    </location>
</feature>
<evidence type="ECO:0000256" key="8">
    <source>
        <dbReference type="PROSITE-ProRule" id="PRU00309"/>
    </source>
</evidence>
<dbReference type="AlphaFoldDB" id="A0A9W2XLE5"/>
<dbReference type="InterPro" id="IPR032198">
    <property type="entry name" value="E2F_CC-MB"/>
</dbReference>
<evidence type="ECO:0000256" key="9">
    <source>
        <dbReference type="RuleBase" id="RU003796"/>
    </source>
</evidence>
<dbReference type="InterPro" id="IPR036388">
    <property type="entry name" value="WH-like_DNA-bd_sf"/>
</dbReference>
<evidence type="ECO:0000256" key="5">
    <source>
        <dbReference type="ARBA" id="ARBA00023015"/>
    </source>
</evidence>
<evidence type="ECO:0000313" key="13">
    <source>
        <dbReference type="RefSeq" id="XP_055362584.1"/>
    </source>
</evidence>
<dbReference type="CDD" id="cd14660">
    <property type="entry name" value="E2F_DD"/>
    <property type="match status" value="1"/>
</dbReference>
<dbReference type="InterPro" id="IPR006612">
    <property type="entry name" value="THAP_Znf"/>
</dbReference>
<evidence type="ECO:0000256" key="7">
    <source>
        <dbReference type="ARBA" id="ARBA00023163"/>
    </source>
</evidence>
<dbReference type="SMART" id="SM00980">
    <property type="entry name" value="THAP"/>
    <property type="match status" value="1"/>
</dbReference>
<evidence type="ECO:0000256" key="10">
    <source>
        <dbReference type="SAM" id="MobiDB-lite"/>
    </source>
</evidence>
<accession>A0A9W2XLE5</accession>
<dbReference type="PANTHER" id="PTHR12081">
    <property type="entry name" value="TRANSCRIPTION FACTOR E2F"/>
    <property type="match status" value="1"/>
</dbReference>
<dbReference type="SMART" id="SM00692">
    <property type="entry name" value="DM3"/>
    <property type="match status" value="1"/>
</dbReference>
<dbReference type="Pfam" id="PF02319">
    <property type="entry name" value="WHD_E2F_TDP"/>
    <property type="match status" value="1"/>
</dbReference>
<dbReference type="GO" id="GO:0008270">
    <property type="term" value="F:zinc ion binding"/>
    <property type="evidence" value="ECO:0007669"/>
    <property type="project" value="UniProtKB-KW"/>
</dbReference>
<keyword evidence="4" id="KW-0862">Zinc</keyword>
<dbReference type="OrthoDB" id="1743261at2759"/>
<keyword evidence="9" id="KW-0539">Nucleus</keyword>
<dbReference type="GO" id="GO:0046983">
    <property type="term" value="F:protein dimerization activity"/>
    <property type="evidence" value="ECO:0007669"/>
    <property type="project" value="InterPro"/>
</dbReference>
<gene>
    <name evidence="13" type="primary">LOC114850007</name>
</gene>
<dbReference type="Pfam" id="PF05485">
    <property type="entry name" value="THAP"/>
    <property type="match status" value="1"/>
</dbReference>
<sequence>MVKCAVSGCPNQTVTGTQGVLDRPAKRFFNFPTDPAQVKVWLAALREADKQDWTERRLICEDHFLPEDVSKDGVSPDAIPIMPPYLDGLLGPSSSWAEEEEDEEAPDPPQQNPSGGLENPEAKTSANMRHMKQSIRAKSVPVERLTEQLLKLLMLAPDGSLDLRQAIRNLQIRGRRVFNIINVLHEIDLVQRDPVDSIRWIGAIPISSFLWKNQEKFRREMEKIRLVEDALDAIIEGCARQLLELTDGADDLASAYVTHEDIVRLKGFEGQTVIVVRAPKGTKMEIPSPKEDNIQVHLKAVSGPISVLASDLGSSSFITLEESRIETRLLSGSLGPRSSEQSS</sequence>
<feature type="region of interest" description="Disordered" evidence="10">
    <location>
        <begin position="90"/>
        <end position="133"/>
    </location>
</feature>
<evidence type="ECO:0000256" key="1">
    <source>
        <dbReference type="ARBA" id="ARBA00010940"/>
    </source>
</evidence>
<evidence type="ECO:0000256" key="6">
    <source>
        <dbReference type="ARBA" id="ARBA00023125"/>
    </source>
</evidence>
<protein>
    <submittedName>
        <fullName evidence="13">Transcription factor E2F6-like</fullName>
    </submittedName>
</protein>
<keyword evidence="12" id="KW-1185">Reference proteome</keyword>
<keyword evidence="2" id="KW-0479">Metal-binding</keyword>
<dbReference type="PROSITE" id="PS50950">
    <property type="entry name" value="ZF_THAP"/>
    <property type="match status" value="1"/>
</dbReference>
<dbReference type="Gene3D" id="1.10.10.10">
    <property type="entry name" value="Winged helix-like DNA-binding domain superfamily/Winged helix DNA-binding domain"/>
    <property type="match status" value="1"/>
</dbReference>
<dbReference type="SUPFAM" id="SSF46785">
    <property type="entry name" value="Winged helix' DNA-binding domain"/>
    <property type="match status" value="1"/>
</dbReference>
<evidence type="ECO:0000256" key="2">
    <source>
        <dbReference type="ARBA" id="ARBA00022723"/>
    </source>
</evidence>
<dbReference type="GO" id="GO:0090575">
    <property type="term" value="C:RNA polymerase II transcription regulator complex"/>
    <property type="evidence" value="ECO:0007669"/>
    <property type="project" value="TreeGrafter"/>
</dbReference>
<dbReference type="Gene3D" id="6.10.250.540">
    <property type="match status" value="1"/>
</dbReference>
<dbReference type="RefSeq" id="XP_055362584.1">
    <property type="nucleotide sequence ID" value="XM_055506609.1"/>
</dbReference>
<keyword evidence="5 9" id="KW-0805">Transcription regulation</keyword>
<evidence type="ECO:0000313" key="12">
    <source>
        <dbReference type="Proteomes" id="UP000515150"/>
    </source>
</evidence>
<evidence type="ECO:0000256" key="3">
    <source>
        <dbReference type="ARBA" id="ARBA00022771"/>
    </source>
</evidence>
<keyword evidence="7 9" id="KW-0804">Transcription</keyword>
<feature type="domain" description="THAP-type" evidence="11">
    <location>
        <begin position="1"/>
        <end position="83"/>
    </location>
</feature>
<comment type="similarity">
    <text evidence="1 9">Belongs to the E2F/DP family.</text>
</comment>
<dbReference type="PANTHER" id="PTHR12081:SF19">
    <property type="entry name" value="TRANSCRIPTION FACTOR E2F6"/>
    <property type="match status" value="1"/>
</dbReference>
<dbReference type="InterPro" id="IPR015633">
    <property type="entry name" value="E2F"/>
</dbReference>
<name>A0A9W2XLE5_BETSP</name>
<keyword evidence="3 8" id="KW-0863">Zinc-finger</keyword>
<evidence type="ECO:0000256" key="4">
    <source>
        <dbReference type="ARBA" id="ARBA00022833"/>
    </source>
</evidence>
<dbReference type="InterPro" id="IPR036390">
    <property type="entry name" value="WH_DNA-bd_sf"/>
</dbReference>
<dbReference type="Proteomes" id="UP000515150">
    <property type="component" value="Chromosome 24"/>
</dbReference>
<dbReference type="SUPFAM" id="SSF144074">
    <property type="entry name" value="E2F-DP heterodimerization region"/>
    <property type="match status" value="1"/>
</dbReference>
<dbReference type="InterPro" id="IPR037241">
    <property type="entry name" value="E2F-DP_heterodim"/>
</dbReference>
<dbReference type="InterPro" id="IPR003316">
    <property type="entry name" value="E2F_WHTH_DNA-bd_dom"/>
</dbReference>
<evidence type="ECO:0000259" key="11">
    <source>
        <dbReference type="PROSITE" id="PS50950"/>
    </source>
</evidence>
<dbReference type="GeneID" id="114850007"/>
<dbReference type="SUPFAM" id="SSF57716">
    <property type="entry name" value="Glucocorticoid receptor-like (DNA-binding domain)"/>
    <property type="match status" value="1"/>
</dbReference>
<keyword evidence="6 8" id="KW-0238">DNA-binding</keyword>
<dbReference type="KEGG" id="bspl:114850007"/>
<comment type="subcellular location">
    <subcellularLocation>
        <location evidence="9">Nucleus</location>
    </subcellularLocation>
</comment>
<dbReference type="GO" id="GO:0000978">
    <property type="term" value="F:RNA polymerase II cis-regulatory region sequence-specific DNA binding"/>
    <property type="evidence" value="ECO:0007669"/>
    <property type="project" value="InterPro"/>
</dbReference>
<organism evidence="12 13">
    <name type="scientific">Betta splendens</name>
    <name type="common">Siamese fighting fish</name>
    <dbReference type="NCBI Taxonomy" id="158456"/>
    <lineage>
        <taxon>Eukaryota</taxon>
        <taxon>Metazoa</taxon>
        <taxon>Chordata</taxon>
        <taxon>Craniata</taxon>
        <taxon>Vertebrata</taxon>
        <taxon>Euteleostomi</taxon>
        <taxon>Actinopterygii</taxon>
        <taxon>Neopterygii</taxon>
        <taxon>Teleostei</taxon>
        <taxon>Neoteleostei</taxon>
        <taxon>Acanthomorphata</taxon>
        <taxon>Anabantaria</taxon>
        <taxon>Anabantiformes</taxon>
        <taxon>Anabantoidei</taxon>
        <taxon>Osphronemidae</taxon>
        <taxon>Betta</taxon>
    </lineage>
</organism>
<dbReference type="SMART" id="SM01372">
    <property type="entry name" value="E2F_TDP"/>
    <property type="match status" value="1"/>
</dbReference>